<organism evidence="2 3">
    <name type="scientific">Lactobacillus corticis</name>
    <dbReference type="NCBI Taxonomy" id="2201249"/>
    <lineage>
        <taxon>Bacteria</taxon>
        <taxon>Bacillati</taxon>
        <taxon>Bacillota</taxon>
        <taxon>Bacilli</taxon>
        <taxon>Lactobacillales</taxon>
        <taxon>Lactobacillaceae</taxon>
        <taxon>Lactobacillus</taxon>
    </lineage>
</organism>
<protein>
    <submittedName>
        <fullName evidence="2">Peptidase M16</fullName>
    </submittedName>
</protein>
<evidence type="ECO:0000259" key="1">
    <source>
        <dbReference type="Pfam" id="PF05193"/>
    </source>
</evidence>
<feature type="domain" description="Peptidase M16 C-terminal" evidence="1">
    <location>
        <begin position="217"/>
        <end position="342"/>
    </location>
</feature>
<dbReference type="EMBL" id="BMAY01000001">
    <property type="protein sequence ID" value="GFZ26200.1"/>
    <property type="molecule type" value="Genomic_DNA"/>
</dbReference>
<dbReference type="PANTHER" id="PTHR11851">
    <property type="entry name" value="METALLOPROTEASE"/>
    <property type="match status" value="1"/>
</dbReference>
<name>A0A916QJ63_9LACO</name>
<reference evidence="2" key="1">
    <citation type="submission" date="2020-08" db="EMBL/GenBank/DDBJ databases">
        <title>Taxonomic study for Lactobacillus species isolated from hardwood bark.</title>
        <authorList>
            <person name="Tohno M."/>
            <person name="Tanizawa Y."/>
        </authorList>
    </citation>
    <scope>NUCLEOTIDE SEQUENCE</scope>
    <source>
        <strain evidence="2">B40</strain>
    </source>
</reference>
<dbReference type="InterPro" id="IPR050361">
    <property type="entry name" value="MPP/UQCRC_Complex"/>
</dbReference>
<keyword evidence="3" id="KW-1185">Reference proteome</keyword>
<dbReference type="Pfam" id="PF05193">
    <property type="entry name" value="Peptidase_M16_C"/>
    <property type="match status" value="1"/>
</dbReference>
<evidence type="ECO:0000313" key="2">
    <source>
        <dbReference type="EMBL" id="GFZ26200.1"/>
    </source>
</evidence>
<evidence type="ECO:0000313" key="3">
    <source>
        <dbReference type="Proteomes" id="UP000677218"/>
    </source>
</evidence>
<dbReference type="Proteomes" id="UP000677218">
    <property type="component" value="Unassembled WGS sequence"/>
</dbReference>
<proteinExistence type="predicted"/>
<dbReference type="AlphaFoldDB" id="A0A916QJ63"/>
<gene>
    <name evidence="2" type="ORF">LCB40_00800</name>
</gene>
<sequence>MDKPNLVISRNDKFSTALLGIYVSLPLTPHNLAYANLLTRCQLLATERFPSIQQQQTKLAQMYGMQFEANPMVFGNKLLIGYWCSMVEPIEFLDPDYSYKKCLAIFASLVQQPLFNQQLLDLAKRQLLSEWHEAMQEPANLAYKNFFDHWYQKRPEYAYSFIGPIDQIKKATSADLQRFVENVASLPTIFLANSQSPAAIKKGLEDAIIWPGFYKPFKPEDVVIKADPLDIAFGDDQGNMQVQLLLGYGMTDTGFDQQLALKVLSEYLTGDQSSKLFIKVREELGAAYAIDSTAYGNNSLFLINAGLDPKLAGQAEEIIRNEIAAVAKGEIDEALLAQTKRRMLNSELILQDRQEWSLQQLLRNQLLAGYGDFDRTQALKKLTKTKLQQAASSIFFNERYVLK</sequence>
<comment type="caution">
    <text evidence="2">The sequence shown here is derived from an EMBL/GenBank/DDBJ whole genome shotgun (WGS) entry which is preliminary data.</text>
</comment>
<dbReference type="SUPFAM" id="SSF63411">
    <property type="entry name" value="LuxS/MPP-like metallohydrolase"/>
    <property type="match status" value="2"/>
</dbReference>
<dbReference type="InterPro" id="IPR007863">
    <property type="entry name" value="Peptidase_M16_C"/>
</dbReference>
<accession>A0A916QJ63</accession>
<dbReference type="InterPro" id="IPR011249">
    <property type="entry name" value="Metalloenz_LuxS/M16"/>
</dbReference>
<dbReference type="PANTHER" id="PTHR11851:SF186">
    <property type="entry name" value="INACTIVE METALLOPROTEASE YMFF-RELATED"/>
    <property type="match status" value="1"/>
</dbReference>
<dbReference type="Gene3D" id="3.30.830.10">
    <property type="entry name" value="Metalloenzyme, LuxS/M16 peptidase-like"/>
    <property type="match status" value="2"/>
</dbReference>
<dbReference type="RefSeq" id="WP_212779913.1">
    <property type="nucleotide sequence ID" value="NZ_BMAY01000001.1"/>
</dbReference>
<dbReference type="GO" id="GO:0046872">
    <property type="term" value="F:metal ion binding"/>
    <property type="evidence" value="ECO:0007669"/>
    <property type="project" value="InterPro"/>
</dbReference>